<accession>A0A363D1I4</accession>
<keyword evidence="1" id="KW-0472">Membrane</keyword>
<evidence type="ECO:0000313" key="3">
    <source>
        <dbReference type="EMBL" id="PUE65083.1"/>
    </source>
</evidence>
<comment type="caution">
    <text evidence="3">The sequence shown here is derived from an EMBL/GenBank/DDBJ whole genome shotgun (WGS) entry which is preliminary data.</text>
</comment>
<feature type="domain" description="ComEC/Rec2-related protein" evidence="2">
    <location>
        <begin position="149"/>
        <end position="372"/>
    </location>
</feature>
<proteinExistence type="predicted"/>
<evidence type="ECO:0000256" key="1">
    <source>
        <dbReference type="SAM" id="Phobius"/>
    </source>
</evidence>
<gene>
    <name evidence="3" type="ORF">B0174_04605</name>
</gene>
<feature type="transmembrane region" description="Helical" evidence="1">
    <location>
        <begin position="205"/>
        <end position="238"/>
    </location>
</feature>
<feature type="transmembrane region" description="Helical" evidence="1">
    <location>
        <begin position="12"/>
        <end position="28"/>
    </location>
</feature>
<keyword evidence="4" id="KW-1185">Reference proteome</keyword>
<evidence type="ECO:0000259" key="2">
    <source>
        <dbReference type="Pfam" id="PF03772"/>
    </source>
</evidence>
<feature type="transmembrane region" description="Helical" evidence="1">
    <location>
        <begin position="162"/>
        <end position="184"/>
    </location>
</feature>
<dbReference type="EMBL" id="MUXE01000005">
    <property type="protein sequence ID" value="PUE65083.1"/>
    <property type="molecule type" value="Genomic_DNA"/>
</dbReference>
<keyword evidence="1" id="KW-0812">Transmembrane</keyword>
<dbReference type="InterPro" id="IPR004477">
    <property type="entry name" value="ComEC_N"/>
</dbReference>
<dbReference type="NCBIfam" id="TIGR00360">
    <property type="entry name" value="ComEC_N-term"/>
    <property type="match status" value="1"/>
</dbReference>
<feature type="transmembrane region" description="Helical" evidence="1">
    <location>
        <begin position="295"/>
        <end position="313"/>
    </location>
</feature>
<dbReference type="RefSeq" id="WP_108558487.1">
    <property type="nucleotide sequence ID" value="NZ_MUXE01000005.1"/>
</dbReference>
<dbReference type="AlphaFoldDB" id="A0A363D1I4"/>
<dbReference type="Proteomes" id="UP000251135">
    <property type="component" value="Unassembled WGS sequence"/>
</dbReference>
<evidence type="ECO:0000313" key="4">
    <source>
        <dbReference type="Proteomes" id="UP000251135"/>
    </source>
</evidence>
<feature type="transmembrane region" description="Helical" evidence="1">
    <location>
        <begin position="244"/>
        <end position="263"/>
    </location>
</feature>
<feature type="transmembrane region" description="Helical" evidence="1">
    <location>
        <begin position="270"/>
        <end position="289"/>
    </location>
</feature>
<dbReference type="Pfam" id="PF03772">
    <property type="entry name" value="Competence"/>
    <property type="match status" value="1"/>
</dbReference>
<keyword evidence="1" id="KW-1133">Transmembrane helix</keyword>
<feature type="transmembrane region" description="Helical" evidence="1">
    <location>
        <begin position="325"/>
        <end position="353"/>
    </location>
</feature>
<feature type="transmembrane region" description="Helical" evidence="1">
    <location>
        <begin position="365"/>
        <end position="386"/>
    </location>
</feature>
<name>A0A363D1I4_9BACT</name>
<reference evidence="3 4" key="1">
    <citation type="submission" date="2017-02" db="EMBL/GenBank/DDBJ databases">
        <title>Arcobacter caeni sp. nov, a new Arcobacter species isolated from reclaimed water.</title>
        <authorList>
            <person name="Figueras M.J."/>
            <person name="Perez-Cataluna A."/>
            <person name="Salas-Masso N."/>
        </authorList>
    </citation>
    <scope>NUCLEOTIDE SEQUENCE [LARGE SCALE GENOMIC DNA]</scope>
    <source>
        <strain evidence="3 4">RW17-10</strain>
    </source>
</reference>
<protein>
    <submittedName>
        <fullName evidence="3">Competence protein</fullName>
    </submittedName>
</protein>
<feature type="transmembrane region" description="Helical" evidence="1">
    <location>
        <begin position="393"/>
        <end position="410"/>
    </location>
</feature>
<dbReference type="OrthoDB" id="5372341at2"/>
<sequence length="413" mass="49934">MIIKIKNLNKQYFAIISLLFIFIINVSIEYNKYLDLIDEEIYEVKVEVLNIYEKPTKNILRLKSANFDFFTDADKNENIKKSDLLNMTIISQNITFLDYLKGFYTKAIYFDYLEKTPKFSDKIAKKIDLNHQDEMIKELFQALFLATPISKDLRNICTNYSISHLIALSGFHLVVLSFVIYWFLYFPYSFYHQKYFSFRNKKYDLLLVSIFLLFCYLILTGIVASLLRAFVMFVLTIFLLRSNIKIVSFMNLLFTFLIVISLFPKFLFSLGFWFSIMAVFYIFLFIKYFSNLNKYLQIVVFNIWMFLIFNPIVHFYFPQTSYEQFLSIIITIFFTFFYPFEIFAHIFDFAIYFDSFIKIFLEYKMYVYEVFTPFYFFAIFLIFSFLSIFYKKAFWILNILMLGFNLYLYIQIN</sequence>
<organism evidence="3 4">
    <name type="scientific">Arcobacter caeni</name>
    <dbReference type="NCBI Taxonomy" id="1912877"/>
    <lineage>
        <taxon>Bacteria</taxon>
        <taxon>Pseudomonadati</taxon>
        <taxon>Campylobacterota</taxon>
        <taxon>Epsilonproteobacteria</taxon>
        <taxon>Campylobacterales</taxon>
        <taxon>Arcobacteraceae</taxon>
        <taxon>Arcobacter</taxon>
    </lineage>
</organism>